<protein>
    <submittedName>
        <fullName evidence="2">Uncharacterized protein</fullName>
    </submittedName>
</protein>
<gene>
    <name evidence="2" type="ORF">TrLO_g14809</name>
</gene>
<evidence type="ECO:0000313" key="2">
    <source>
        <dbReference type="EMBL" id="GMI17550.1"/>
    </source>
</evidence>
<dbReference type="OrthoDB" id="548799at2759"/>
<feature type="compositionally biased region" description="Basic and acidic residues" evidence="1">
    <location>
        <begin position="216"/>
        <end position="227"/>
    </location>
</feature>
<evidence type="ECO:0000256" key="1">
    <source>
        <dbReference type="SAM" id="MobiDB-lite"/>
    </source>
</evidence>
<name>A0A9W7FSW2_9STRA</name>
<dbReference type="EMBL" id="BRXW01000295">
    <property type="protein sequence ID" value="GMI17550.1"/>
    <property type="molecule type" value="Genomic_DNA"/>
</dbReference>
<dbReference type="AlphaFoldDB" id="A0A9W7FSW2"/>
<reference evidence="3" key="1">
    <citation type="journal article" date="2023" name="Commun. Biol.">
        <title>Genome analysis of Parmales, the sister group of diatoms, reveals the evolutionary specialization of diatoms from phago-mixotrophs to photoautotrophs.</title>
        <authorList>
            <person name="Ban H."/>
            <person name="Sato S."/>
            <person name="Yoshikawa S."/>
            <person name="Yamada K."/>
            <person name="Nakamura Y."/>
            <person name="Ichinomiya M."/>
            <person name="Sato N."/>
            <person name="Blanc-Mathieu R."/>
            <person name="Endo H."/>
            <person name="Kuwata A."/>
            <person name="Ogata H."/>
        </authorList>
    </citation>
    <scope>NUCLEOTIDE SEQUENCE [LARGE SCALE GENOMIC DNA]</scope>
    <source>
        <strain evidence="3">NIES 3700</strain>
    </source>
</reference>
<evidence type="ECO:0000313" key="3">
    <source>
        <dbReference type="Proteomes" id="UP001165122"/>
    </source>
</evidence>
<organism evidence="2 3">
    <name type="scientific">Triparma laevis f. longispina</name>
    <dbReference type="NCBI Taxonomy" id="1714387"/>
    <lineage>
        <taxon>Eukaryota</taxon>
        <taxon>Sar</taxon>
        <taxon>Stramenopiles</taxon>
        <taxon>Ochrophyta</taxon>
        <taxon>Bolidophyceae</taxon>
        <taxon>Parmales</taxon>
        <taxon>Triparmaceae</taxon>
        <taxon>Triparma</taxon>
    </lineage>
</organism>
<accession>A0A9W7FSW2</accession>
<sequence>MASFEDVPPPPLEEAPLEVIKDPNQILRRGTSSGSNFGGSFYDEQRARASSSGKKLLMRALSGNDSPTAFAWGNVNEHLDDYEQVFHPVKKVFELREKQTGKVLREPPKDWGWDNKWSRCQKPAAQQFSETVRDEVIDFLVKHLPSKIHLIDDLLDKWEGQEDKLFKFLEEDFGQGDSVIPGQTAAMKPEDKEDFIFNKLTNPKLYTGASRHRFDSKGIGRGAEGRDRVRKGGGGVGFSSFKGNSNDKSEEQVGPLNAVDFLNRKWS</sequence>
<feature type="region of interest" description="Disordered" evidence="1">
    <location>
        <begin position="216"/>
        <end position="254"/>
    </location>
</feature>
<comment type="caution">
    <text evidence="2">The sequence shown here is derived from an EMBL/GenBank/DDBJ whole genome shotgun (WGS) entry which is preliminary data.</text>
</comment>
<keyword evidence="3" id="KW-1185">Reference proteome</keyword>
<dbReference type="Proteomes" id="UP001165122">
    <property type="component" value="Unassembled WGS sequence"/>
</dbReference>
<proteinExistence type="predicted"/>